<dbReference type="RefSeq" id="XP_064705777.1">
    <property type="nucleotide sequence ID" value="XM_064846797.1"/>
</dbReference>
<dbReference type="GeneID" id="89971396"/>
<keyword evidence="2" id="KW-1015">Disulfide bond</keyword>
<dbReference type="Gene3D" id="3.40.50.1820">
    <property type="entry name" value="alpha/beta hydrolase"/>
    <property type="match status" value="1"/>
</dbReference>
<dbReference type="PANTHER" id="PTHR33630">
    <property type="entry name" value="CUTINASE RV1984C-RELATED-RELATED"/>
    <property type="match status" value="1"/>
</dbReference>
<feature type="compositionally biased region" description="Pro residues" evidence="3">
    <location>
        <begin position="49"/>
        <end position="71"/>
    </location>
</feature>
<feature type="region of interest" description="Disordered" evidence="3">
    <location>
        <begin position="19"/>
        <end position="81"/>
    </location>
</feature>
<dbReference type="Pfam" id="PF01083">
    <property type="entry name" value="Cutinase"/>
    <property type="match status" value="1"/>
</dbReference>
<dbReference type="GO" id="GO:0052689">
    <property type="term" value="F:carboxylic ester hydrolase activity"/>
    <property type="evidence" value="ECO:0007669"/>
    <property type="project" value="UniProtKB-ARBA"/>
</dbReference>
<dbReference type="InterPro" id="IPR000675">
    <property type="entry name" value="Cutinase/axe"/>
</dbReference>
<evidence type="ECO:0000256" key="4">
    <source>
        <dbReference type="SAM" id="SignalP"/>
    </source>
</evidence>
<comment type="caution">
    <text evidence="5">The sequence shown here is derived from an EMBL/GenBank/DDBJ whole genome shotgun (WGS) entry which is preliminary data.</text>
</comment>
<reference evidence="5 6" key="1">
    <citation type="submission" date="2023-08" db="EMBL/GenBank/DDBJ databases">
        <title>Black Yeasts Isolated from many extreme environments.</title>
        <authorList>
            <person name="Coleine C."/>
            <person name="Stajich J.E."/>
            <person name="Selbmann L."/>
        </authorList>
    </citation>
    <scope>NUCLEOTIDE SEQUENCE [LARGE SCALE GENOMIC DNA]</scope>
    <source>
        <strain evidence="5 6">CCFEE 5792</strain>
    </source>
</reference>
<dbReference type="EMBL" id="JAVRRD010000015">
    <property type="protein sequence ID" value="KAK5051550.1"/>
    <property type="molecule type" value="Genomic_DNA"/>
</dbReference>
<gene>
    <name evidence="5" type="ORF">LTR84_003202</name>
</gene>
<feature type="chain" id="PRO_5043664748" description="Cutinase" evidence="4">
    <location>
        <begin position="23"/>
        <end position="387"/>
    </location>
</feature>
<dbReference type="InterPro" id="IPR029058">
    <property type="entry name" value="AB_hydrolase_fold"/>
</dbReference>
<dbReference type="Proteomes" id="UP001358417">
    <property type="component" value="Unassembled WGS sequence"/>
</dbReference>
<sequence>MKFIWLAAITTTLILGSTPVLSQEESPPPEVTPETTPDVTFTITSEIPPEVPTETPPPEADPAVEPPPPVTGEPLPEDGSEYDHTAEGEVYNVIPHVPQDCNDIRIFSARGSDEPYPGRGGGMLGVLCSLFEETGVSCDYEDVVYPANISFSGIFCQSAHTGATAGQAQMTEYVQRCPDSRLVLTGYSQGGGVVGDILGGGGGFLFGCDQPPNPPLSRDTTPGSNIAAAVTFGAPRFTTNQSYNIGRGSTFNGVLGRQGQQLADLNKYDDILAMWCNAGDPVCAVGSEPINITAHWSYYDEYTNVASRWVVATVLGQTDVRLDLDLDGKDESIVLTGSAPSNSSTDNQSRSGGGDKDAALSLKSHSTGVWGLLGLVALVTIGLGTMF</sequence>
<keyword evidence="1" id="KW-0378">Hydrolase</keyword>
<evidence type="ECO:0000256" key="2">
    <source>
        <dbReference type="ARBA" id="ARBA00023157"/>
    </source>
</evidence>
<organism evidence="5 6">
    <name type="scientific">Exophiala bonariae</name>
    <dbReference type="NCBI Taxonomy" id="1690606"/>
    <lineage>
        <taxon>Eukaryota</taxon>
        <taxon>Fungi</taxon>
        <taxon>Dikarya</taxon>
        <taxon>Ascomycota</taxon>
        <taxon>Pezizomycotina</taxon>
        <taxon>Eurotiomycetes</taxon>
        <taxon>Chaetothyriomycetidae</taxon>
        <taxon>Chaetothyriales</taxon>
        <taxon>Herpotrichiellaceae</taxon>
        <taxon>Exophiala</taxon>
    </lineage>
</organism>
<evidence type="ECO:0000313" key="6">
    <source>
        <dbReference type="Proteomes" id="UP001358417"/>
    </source>
</evidence>
<dbReference type="SMART" id="SM01110">
    <property type="entry name" value="Cutinase"/>
    <property type="match status" value="1"/>
</dbReference>
<evidence type="ECO:0000256" key="1">
    <source>
        <dbReference type="ARBA" id="ARBA00022801"/>
    </source>
</evidence>
<protein>
    <recommendedName>
        <fullName evidence="7">Cutinase</fullName>
    </recommendedName>
</protein>
<feature type="compositionally biased region" description="Polar residues" evidence="3">
    <location>
        <begin position="338"/>
        <end position="350"/>
    </location>
</feature>
<proteinExistence type="predicted"/>
<feature type="region of interest" description="Disordered" evidence="3">
    <location>
        <begin position="335"/>
        <end position="357"/>
    </location>
</feature>
<evidence type="ECO:0000256" key="3">
    <source>
        <dbReference type="SAM" id="MobiDB-lite"/>
    </source>
</evidence>
<keyword evidence="4" id="KW-0732">Signal</keyword>
<evidence type="ECO:0000313" key="5">
    <source>
        <dbReference type="EMBL" id="KAK5051550.1"/>
    </source>
</evidence>
<feature type="signal peptide" evidence="4">
    <location>
        <begin position="1"/>
        <end position="22"/>
    </location>
</feature>
<dbReference type="AlphaFoldDB" id="A0AAV9N895"/>
<evidence type="ECO:0008006" key="7">
    <source>
        <dbReference type="Google" id="ProtNLM"/>
    </source>
</evidence>
<name>A0AAV9N895_9EURO</name>
<dbReference type="SUPFAM" id="SSF53474">
    <property type="entry name" value="alpha/beta-Hydrolases"/>
    <property type="match status" value="1"/>
</dbReference>
<keyword evidence="6" id="KW-1185">Reference proteome</keyword>
<feature type="compositionally biased region" description="Low complexity" evidence="3">
    <location>
        <begin position="32"/>
        <end position="42"/>
    </location>
</feature>
<dbReference type="PANTHER" id="PTHR33630:SF13">
    <property type="entry name" value="ACETYLXYLAN ESTERASE"/>
    <property type="match status" value="1"/>
</dbReference>
<accession>A0AAV9N895</accession>